<dbReference type="Pfam" id="PF14636">
    <property type="entry name" value="FNIP_N"/>
    <property type="match status" value="1"/>
</dbReference>
<feature type="region of interest" description="Disordered" evidence="1">
    <location>
        <begin position="771"/>
        <end position="791"/>
    </location>
</feature>
<accession>A0AAN7B1N4</accession>
<evidence type="ECO:0000313" key="3">
    <source>
        <dbReference type="EMBL" id="KAK4207623.1"/>
    </source>
</evidence>
<feature type="region of interest" description="Disordered" evidence="1">
    <location>
        <begin position="1192"/>
        <end position="1231"/>
    </location>
</feature>
<feature type="compositionally biased region" description="Low complexity" evidence="1">
    <location>
        <begin position="1122"/>
        <end position="1135"/>
    </location>
</feature>
<feature type="compositionally biased region" description="Polar residues" evidence="1">
    <location>
        <begin position="777"/>
        <end position="790"/>
    </location>
</feature>
<feature type="compositionally biased region" description="Low complexity" evidence="1">
    <location>
        <begin position="239"/>
        <end position="269"/>
    </location>
</feature>
<evidence type="ECO:0000256" key="1">
    <source>
        <dbReference type="SAM" id="MobiDB-lite"/>
    </source>
</evidence>
<feature type="compositionally biased region" description="Low complexity" evidence="1">
    <location>
        <begin position="1058"/>
        <end position="1074"/>
    </location>
</feature>
<feature type="region of interest" description="Disordered" evidence="1">
    <location>
        <begin position="1056"/>
        <end position="1075"/>
    </location>
</feature>
<dbReference type="Proteomes" id="UP001301769">
    <property type="component" value="Unassembled WGS sequence"/>
</dbReference>
<dbReference type="GO" id="GO:0042030">
    <property type="term" value="F:ATPase inhibitor activity"/>
    <property type="evidence" value="ECO:0007669"/>
    <property type="project" value="TreeGrafter"/>
</dbReference>
<sequence>MLGKLFNLGAAAGTGVPPSPQSQSHKPVSSLESVQEDIHTRSLLFPDLQDLYENRSTQVFALSVATPTTSSANAFDYSSELELDTRDVRIIIMQDALGSLASSLLYDSQAPPPIPSPTGERASTAAASSQFYPGRGATYPRKPSVSHVQRPIVIQPGSPKIRQGAFDNRSSIYSRNQGYVESDSQRTWREYREELGTFSSCIFGNSELMAYKGTSTKVHVVPSETRSTEAAFGDGRGSVGRSSLRASRLSQSFSSESVPPFSSSSATSPAGRMHDRKKVLVTRLFPVNLPTEEVPAVDMQGPSSENTPGYPFPPPGGDGKAKKKYQPKQKRTPMYAVALVINLPPSSSHSTPATLSKSGFRGPGSYSEQDYFPSSLSSSRPSGWTMIGQPGFGPDLFETSFGSDIEDHIDAITQHWDIIMRTLNQLQTVASSTILQMLRQADLTSPDPLPTLVPSQNSRISSLPGRRSEDGPPMKAPKTNAKHVTLLPNSLQENRRVGSEVEFAKSRVVAGICASRVVTGQNRWPIWREEARWVVKWVGGREEGFLFNLLTGFLATHTDWLQALSPPSYRRRHYLQQKAKADEDASIPARTVVVAHDKIVARRLIFLLAAFLPASQQFPGMRAHRPSTSASLGPFSQSPPSFVVPILKEESLRRKINRRTGPGRASHSRNLSLQSQNTRASAVPPTLAHLSMEGRHERRVSDAGSIRTTHLPIRGGDPTLRKSSAATTGTITPEISIPHFSIAHHRAESFSHGRPTSSNSVATDDLKRITRADSAASHGSSNGESRQGSRWGSVISGLWSARRRDSTAGLIKTPNNMPSEQNNGPSSPTKAASNAAPRRPSAATTEQQSPKTPKDPTSRTVGPLATQTGGNTSLALETSDTRERGETITKPQRTPNPSGAFESPVKTSINIEDGVIDVDIPFPDYLTNFETAVSSPSSSGYLSAPGFGGLGVDNFEQSSYFSMDKDVPVNVAGWLQKYHPDFILQALPVQDGLMEDIKASMRAEPSSPSWAPNHNSGGPFVVVDKWIDVSTAIIADASTFTIKRLRYRRLVKMKAPHAATTGNSSPGTTPSSPVGGAGNNEFVIWSVKDDEFIEETLLSLDDVLVEAVERVISLNHTNTDMSKAAGSSSACSSRSTSKRRASVSTSSDIRSSTTQGAAAGGVGLSQEVPRSQCKTVVLSALEEIIRDVIEEREGSGGGDGGDFAAAAVSSATNTTTNTSSSSGKEGGSALREAVRRWLDSMEFGD</sequence>
<feature type="region of interest" description="Disordered" evidence="1">
    <location>
        <begin position="292"/>
        <end position="328"/>
    </location>
</feature>
<dbReference type="PANTHER" id="PTHR21634:SF9">
    <property type="entry name" value="RE13835P"/>
    <property type="match status" value="1"/>
</dbReference>
<feature type="domain" description="Folliculin-interacting protein N-terminal" evidence="2">
    <location>
        <begin position="87"/>
        <end position="227"/>
    </location>
</feature>
<dbReference type="AlphaFoldDB" id="A0AAN7B1N4"/>
<reference evidence="3" key="2">
    <citation type="submission" date="2023-05" db="EMBL/GenBank/DDBJ databases">
        <authorList>
            <consortium name="Lawrence Berkeley National Laboratory"/>
            <person name="Steindorff A."/>
            <person name="Hensen N."/>
            <person name="Bonometti L."/>
            <person name="Westerberg I."/>
            <person name="Brannstrom I.O."/>
            <person name="Guillou S."/>
            <person name="Cros-Aarteil S."/>
            <person name="Calhoun S."/>
            <person name="Haridas S."/>
            <person name="Kuo A."/>
            <person name="Mondo S."/>
            <person name="Pangilinan J."/>
            <person name="Riley R."/>
            <person name="Labutti K."/>
            <person name="Andreopoulos B."/>
            <person name="Lipzen A."/>
            <person name="Chen C."/>
            <person name="Yanf M."/>
            <person name="Daum C."/>
            <person name="Ng V."/>
            <person name="Clum A."/>
            <person name="Ohm R."/>
            <person name="Martin F."/>
            <person name="Silar P."/>
            <person name="Natvig D."/>
            <person name="Lalanne C."/>
            <person name="Gautier V."/>
            <person name="Ament-Velasquez S.L."/>
            <person name="Kruys A."/>
            <person name="Hutchinson M.I."/>
            <person name="Powell A.J."/>
            <person name="Barry K."/>
            <person name="Miller A.N."/>
            <person name="Grigoriev I.V."/>
            <person name="Debuchy R."/>
            <person name="Gladieux P."/>
            <person name="Thoren M.H."/>
            <person name="Johannesson H."/>
        </authorList>
    </citation>
    <scope>NUCLEOTIDE SEQUENCE</scope>
    <source>
        <strain evidence="3">PSN293</strain>
    </source>
</reference>
<feature type="compositionally biased region" description="Polar residues" evidence="1">
    <location>
        <begin position="668"/>
        <end position="680"/>
    </location>
</feature>
<feature type="region of interest" description="Disordered" evidence="1">
    <location>
        <begin position="809"/>
        <end position="905"/>
    </location>
</feature>
<dbReference type="GO" id="GO:0005737">
    <property type="term" value="C:cytoplasm"/>
    <property type="evidence" value="ECO:0007669"/>
    <property type="project" value="TreeGrafter"/>
</dbReference>
<evidence type="ECO:0000259" key="2">
    <source>
        <dbReference type="Pfam" id="PF14636"/>
    </source>
</evidence>
<dbReference type="PANTHER" id="PTHR21634">
    <property type="entry name" value="RE13835P"/>
    <property type="match status" value="1"/>
</dbReference>
<dbReference type="InterPro" id="IPR028084">
    <property type="entry name" value="FNIP_N_dom"/>
</dbReference>
<feature type="compositionally biased region" description="Polar residues" evidence="1">
    <location>
        <begin position="721"/>
        <end position="733"/>
    </location>
</feature>
<keyword evidence="4" id="KW-1185">Reference proteome</keyword>
<feature type="compositionally biased region" description="Polar residues" evidence="1">
    <location>
        <begin position="21"/>
        <end position="33"/>
    </location>
</feature>
<feature type="region of interest" description="Disordered" evidence="1">
    <location>
        <begin position="445"/>
        <end position="479"/>
    </location>
</feature>
<name>A0AAN7B1N4_9PEZI</name>
<feature type="compositionally biased region" description="Low complexity" evidence="1">
    <location>
        <begin position="1142"/>
        <end position="1154"/>
    </location>
</feature>
<reference evidence="3" key="1">
    <citation type="journal article" date="2023" name="Mol. Phylogenet. Evol.">
        <title>Genome-scale phylogeny and comparative genomics of the fungal order Sordariales.</title>
        <authorList>
            <person name="Hensen N."/>
            <person name="Bonometti L."/>
            <person name="Westerberg I."/>
            <person name="Brannstrom I.O."/>
            <person name="Guillou S."/>
            <person name="Cros-Aarteil S."/>
            <person name="Calhoun S."/>
            <person name="Haridas S."/>
            <person name="Kuo A."/>
            <person name="Mondo S."/>
            <person name="Pangilinan J."/>
            <person name="Riley R."/>
            <person name="LaButti K."/>
            <person name="Andreopoulos B."/>
            <person name="Lipzen A."/>
            <person name="Chen C."/>
            <person name="Yan M."/>
            <person name="Daum C."/>
            <person name="Ng V."/>
            <person name="Clum A."/>
            <person name="Steindorff A."/>
            <person name="Ohm R.A."/>
            <person name="Martin F."/>
            <person name="Silar P."/>
            <person name="Natvig D.O."/>
            <person name="Lalanne C."/>
            <person name="Gautier V."/>
            <person name="Ament-Velasquez S.L."/>
            <person name="Kruys A."/>
            <person name="Hutchinson M.I."/>
            <person name="Powell A.J."/>
            <person name="Barry K."/>
            <person name="Miller A.N."/>
            <person name="Grigoriev I.V."/>
            <person name="Debuchy R."/>
            <person name="Gladieux P."/>
            <person name="Hiltunen Thoren M."/>
            <person name="Johannesson H."/>
        </authorList>
    </citation>
    <scope>NUCLEOTIDE SEQUENCE</scope>
    <source>
        <strain evidence="3">PSN293</strain>
    </source>
</reference>
<feature type="compositionally biased region" description="Basic and acidic residues" evidence="1">
    <location>
        <begin position="692"/>
        <end position="701"/>
    </location>
</feature>
<feature type="region of interest" description="Disordered" evidence="1">
    <location>
        <begin position="658"/>
        <end position="737"/>
    </location>
</feature>
<feature type="region of interest" description="Disordered" evidence="1">
    <location>
        <begin position="347"/>
        <end position="378"/>
    </location>
</feature>
<organism evidence="3 4">
    <name type="scientific">Rhypophila decipiens</name>
    <dbReference type="NCBI Taxonomy" id="261697"/>
    <lineage>
        <taxon>Eukaryota</taxon>
        <taxon>Fungi</taxon>
        <taxon>Dikarya</taxon>
        <taxon>Ascomycota</taxon>
        <taxon>Pezizomycotina</taxon>
        <taxon>Sordariomycetes</taxon>
        <taxon>Sordariomycetidae</taxon>
        <taxon>Sordariales</taxon>
        <taxon>Naviculisporaceae</taxon>
        <taxon>Rhypophila</taxon>
    </lineage>
</organism>
<feature type="compositionally biased region" description="Polar residues" evidence="1">
    <location>
        <begin position="813"/>
        <end position="830"/>
    </location>
</feature>
<feature type="region of interest" description="Disordered" evidence="1">
    <location>
        <begin position="1121"/>
        <end position="1165"/>
    </location>
</feature>
<feature type="compositionally biased region" description="Polar residues" evidence="1">
    <location>
        <begin position="347"/>
        <end position="357"/>
    </location>
</feature>
<feature type="region of interest" description="Disordered" evidence="1">
    <location>
        <begin position="12"/>
        <end position="33"/>
    </location>
</feature>
<feature type="compositionally biased region" description="Polar residues" evidence="1">
    <location>
        <begin position="865"/>
        <end position="878"/>
    </location>
</feature>
<protein>
    <submittedName>
        <fullName evidence="3">Folliculin-interacting protein N-terminus-domain-containing protein</fullName>
    </submittedName>
</protein>
<gene>
    <name evidence="3" type="ORF">QBC37DRAFT_90082</name>
</gene>
<feature type="compositionally biased region" description="Low complexity" evidence="1">
    <location>
        <begin position="1202"/>
        <end position="1229"/>
    </location>
</feature>
<feature type="region of interest" description="Disordered" evidence="1">
    <location>
        <begin position="111"/>
        <end position="147"/>
    </location>
</feature>
<evidence type="ECO:0000313" key="4">
    <source>
        <dbReference type="Proteomes" id="UP001301769"/>
    </source>
</evidence>
<proteinExistence type="predicted"/>
<dbReference type="EMBL" id="MU858283">
    <property type="protein sequence ID" value="KAK4207623.1"/>
    <property type="molecule type" value="Genomic_DNA"/>
</dbReference>
<feature type="region of interest" description="Disordered" evidence="1">
    <location>
        <begin position="224"/>
        <end position="274"/>
    </location>
</feature>
<feature type="compositionally biased region" description="Low complexity" evidence="1">
    <location>
        <begin position="831"/>
        <end position="845"/>
    </location>
</feature>
<comment type="caution">
    <text evidence="3">The sequence shown here is derived from an EMBL/GenBank/DDBJ whole genome shotgun (WGS) entry which is preliminary data.</text>
</comment>
<dbReference type="GO" id="GO:0051087">
    <property type="term" value="F:protein-folding chaperone binding"/>
    <property type="evidence" value="ECO:0007669"/>
    <property type="project" value="TreeGrafter"/>
</dbReference>